<dbReference type="InterPro" id="IPR043128">
    <property type="entry name" value="Rev_trsase/Diguanyl_cyclase"/>
</dbReference>
<dbReference type="SUPFAM" id="SSF56672">
    <property type="entry name" value="DNA/RNA polymerases"/>
    <property type="match status" value="1"/>
</dbReference>
<keyword evidence="5 15" id="KW-0808">Transferase</keyword>
<evidence type="ECO:0000256" key="13">
    <source>
        <dbReference type="ARBA" id="ARBA00023204"/>
    </source>
</evidence>
<organism evidence="17 18">
    <name type="scientific">Shewanella mangrovisoli</name>
    <dbReference type="NCBI Taxonomy" id="2864211"/>
    <lineage>
        <taxon>Bacteria</taxon>
        <taxon>Pseudomonadati</taxon>
        <taxon>Pseudomonadota</taxon>
        <taxon>Gammaproteobacteria</taxon>
        <taxon>Alteromonadales</taxon>
        <taxon>Shewanellaceae</taxon>
        <taxon>Shewanella</taxon>
    </lineage>
</organism>
<feature type="binding site" evidence="15">
    <location>
        <position position="103"/>
    </location>
    <ligand>
        <name>Mg(2+)</name>
        <dbReference type="ChEBI" id="CHEBI:18420"/>
    </ligand>
</feature>
<dbReference type="InterPro" id="IPR036775">
    <property type="entry name" value="DNA_pol_Y-fam_lit_finger_sf"/>
</dbReference>
<evidence type="ECO:0000256" key="14">
    <source>
        <dbReference type="ARBA" id="ARBA00049244"/>
    </source>
</evidence>
<sequence>MRKIIHIDMDCYFAAVEMRDFPEYRGKPLAVGGSRVQRGVISTCNYEARKFGVRSAMATGYALKLCPDLILVPGRMQVYKEVSQQIRAIFSRYTELIEPLSLDEAYLDVSDCKLFKGSATLIAEAIRRDILAETGLTASAGVAPIKFLAKVASDLNKPNGQCVIPPDEVPEFVKSLSLRKIPGVGKVTAEKLSSLGLNTCADVQAYPKQELIARFGKFGTVLVERAHGIDDRGISVSRERKSVGVETTLAQDIYTLEQCQQVMPGLIQELSSRLGRSAKGRQIHKQVVKLKFNDFKQTTIEHRSDEVSVVMFYELLSQAMTRQEGRGIRLLGVSVGLAESKDTLSPLMARETKQLDFVF</sequence>
<dbReference type="HAMAP" id="MF_01113">
    <property type="entry name" value="DNApol_IV"/>
    <property type="match status" value="1"/>
</dbReference>
<evidence type="ECO:0000256" key="8">
    <source>
        <dbReference type="ARBA" id="ARBA00022723"/>
    </source>
</evidence>
<feature type="binding site" evidence="15">
    <location>
        <position position="8"/>
    </location>
    <ligand>
        <name>Mg(2+)</name>
        <dbReference type="ChEBI" id="CHEBI:18420"/>
    </ligand>
</feature>
<evidence type="ECO:0000256" key="2">
    <source>
        <dbReference type="ARBA" id="ARBA00010945"/>
    </source>
</evidence>
<feature type="domain" description="UmuC" evidence="16">
    <location>
        <begin position="4"/>
        <end position="185"/>
    </location>
</feature>
<comment type="catalytic activity">
    <reaction evidence="14 15">
        <text>DNA(n) + a 2'-deoxyribonucleoside 5'-triphosphate = DNA(n+1) + diphosphate</text>
        <dbReference type="Rhea" id="RHEA:22508"/>
        <dbReference type="Rhea" id="RHEA-COMP:17339"/>
        <dbReference type="Rhea" id="RHEA-COMP:17340"/>
        <dbReference type="ChEBI" id="CHEBI:33019"/>
        <dbReference type="ChEBI" id="CHEBI:61560"/>
        <dbReference type="ChEBI" id="CHEBI:173112"/>
        <dbReference type="EC" id="2.7.7.7"/>
    </reaction>
</comment>
<dbReference type="EMBL" id="JBHFGU010000002">
    <property type="protein sequence ID" value="MFB2619648.1"/>
    <property type="molecule type" value="Genomic_DNA"/>
</dbReference>
<evidence type="ECO:0000256" key="4">
    <source>
        <dbReference type="ARBA" id="ARBA00022490"/>
    </source>
</evidence>
<protein>
    <recommendedName>
        <fullName evidence="15">DNA polymerase IV</fullName>
        <shortName evidence="15">Pol IV</shortName>
        <ecNumber evidence="15">2.7.7.7</ecNumber>
    </recommendedName>
</protein>
<comment type="subcellular location">
    <subcellularLocation>
        <location evidence="1 15">Cytoplasm</location>
    </subcellularLocation>
</comment>
<dbReference type="Gene3D" id="1.10.150.20">
    <property type="entry name" value="5' to 3' exonuclease, C-terminal subdomain"/>
    <property type="match status" value="1"/>
</dbReference>
<dbReference type="RefSeq" id="WP_342201231.1">
    <property type="nucleotide sequence ID" value="NZ_JBCATE010000002.1"/>
</dbReference>
<dbReference type="GO" id="GO:0003887">
    <property type="term" value="F:DNA-directed DNA polymerase activity"/>
    <property type="evidence" value="ECO:0007669"/>
    <property type="project" value="UniProtKB-EC"/>
</dbReference>
<dbReference type="CDD" id="cd03586">
    <property type="entry name" value="PolY_Pol_IV_kappa"/>
    <property type="match status" value="1"/>
</dbReference>
<evidence type="ECO:0000256" key="11">
    <source>
        <dbReference type="ARBA" id="ARBA00022932"/>
    </source>
</evidence>
<feature type="site" description="Substrate discrimination" evidence="15">
    <location>
        <position position="13"/>
    </location>
</feature>
<dbReference type="InterPro" id="IPR017961">
    <property type="entry name" value="DNA_pol_Y-fam_little_finger"/>
</dbReference>
<dbReference type="PANTHER" id="PTHR11076">
    <property type="entry name" value="DNA REPAIR POLYMERASE UMUC / TRANSFERASE FAMILY MEMBER"/>
    <property type="match status" value="1"/>
</dbReference>
<keyword evidence="4 15" id="KW-0963">Cytoplasm</keyword>
<feature type="active site" evidence="15">
    <location>
        <position position="104"/>
    </location>
</feature>
<dbReference type="InterPro" id="IPR043502">
    <property type="entry name" value="DNA/RNA_pol_sf"/>
</dbReference>
<dbReference type="Pfam" id="PF00817">
    <property type="entry name" value="IMS"/>
    <property type="match status" value="1"/>
</dbReference>
<name>A0ABV4VH67_9GAMM</name>
<keyword evidence="12 15" id="KW-0238">DNA-binding</keyword>
<keyword evidence="3 15" id="KW-0515">Mutator protein</keyword>
<evidence type="ECO:0000256" key="15">
    <source>
        <dbReference type="HAMAP-Rule" id="MF_01113"/>
    </source>
</evidence>
<dbReference type="InterPro" id="IPR053848">
    <property type="entry name" value="IMS_HHH_1"/>
</dbReference>
<comment type="caution">
    <text evidence="17">The sequence shown here is derived from an EMBL/GenBank/DDBJ whole genome shotgun (WGS) entry which is preliminary data.</text>
</comment>
<dbReference type="NCBIfam" id="NF002677">
    <property type="entry name" value="PRK02406.1"/>
    <property type="match status" value="1"/>
</dbReference>
<dbReference type="Pfam" id="PF21999">
    <property type="entry name" value="IMS_HHH_1"/>
    <property type="match status" value="1"/>
</dbReference>
<evidence type="ECO:0000313" key="18">
    <source>
        <dbReference type="Proteomes" id="UP001576708"/>
    </source>
</evidence>
<dbReference type="PANTHER" id="PTHR11076:SF33">
    <property type="entry name" value="DNA POLYMERASE KAPPA"/>
    <property type="match status" value="1"/>
</dbReference>
<dbReference type="PROSITE" id="PS50173">
    <property type="entry name" value="UMUC"/>
    <property type="match status" value="1"/>
</dbReference>
<gene>
    <name evidence="15 17" type="primary">dinB</name>
    <name evidence="17" type="ORF">ACE02W_07540</name>
</gene>
<evidence type="ECO:0000259" key="16">
    <source>
        <dbReference type="PROSITE" id="PS50173"/>
    </source>
</evidence>
<evidence type="ECO:0000256" key="5">
    <source>
        <dbReference type="ARBA" id="ARBA00022679"/>
    </source>
</evidence>
<dbReference type="EC" id="2.7.7.7" evidence="15"/>
<dbReference type="Gene3D" id="3.30.70.270">
    <property type="match status" value="1"/>
</dbReference>
<comment type="similarity">
    <text evidence="2 15">Belongs to the DNA polymerase type-Y family.</text>
</comment>
<keyword evidence="13 15" id="KW-0234">DNA repair</keyword>
<proteinExistence type="inferred from homology"/>
<keyword evidence="7 15" id="KW-0235">DNA replication</keyword>
<comment type="subunit">
    <text evidence="15">Monomer.</text>
</comment>
<comment type="function">
    <text evidence="15">Poorly processive, error-prone DNA polymerase involved in untargeted mutagenesis. Copies undamaged DNA at stalled replication forks, which arise in vivo from mismatched or misaligned primer ends. These misaligned primers can be extended by PolIV. Exhibits no 3'-5' exonuclease (proofreading) activity. May be involved in translesional synthesis, in conjunction with the beta clamp from PolIII.</text>
</comment>
<keyword evidence="8 15" id="KW-0479">Metal-binding</keyword>
<evidence type="ECO:0000256" key="10">
    <source>
        <dbReference type="ARBA" id="ARBA00022842"/>
    </source>
</evidence>
<dbReference type="InterPro" id="IPR050116">
    <property type="entry name" value="DNA_polymerase-Y"/>
</dbReference>
<evidence type="ECO:0000256" key="12">
    <source>
        <dbReference type="ARBA" id="ARBA00023125"/>
    </source>
</evidence>
<dbReference type="Gene3D" id="3.40.1170.60">
    <property type="match status" value="1"/>
</dbReference>
<keyword evidence="9 15" id="KW-0227">DNA damage</keyword>
<keyword evidence="6 15" id="KW-0548">Nucleotidyltransferase</keyword>
<accession>A0ABV4VH67</accession>
<evidence type="ECO:0000313" key="17">
    <source>
        <dbReference type="EMBL" id="MFB2619648.1"/>
    </source>
</evidence>
<dbReference type="Gene3D" id="3.30.1490.100">
    <property type="entry name" value="DNA polymerase, Y-family, little finger domain"/>
    <property type="match status" value="1"/>
</dbReference>
<keyword evidence="10 15" id="KW-0460">Magnesium</keyword>
<keyword evidence="18" id="KW-1185">Reference proteome</keyword>
<reference evidence="17 18" key="1">
    <citation type="submission" date="2024-09" db="EMBL/GenBank/DDBJ databases">
        <authorList>
            <person name="Zhang Y."/>
        </authorList>
    </citation>
    <scope>NUCLEOTIDE SEQUENCE [LARGE SCALE GENOMIC DNA]</scope>
    <source>
        <strain evidence="17 18">ZJ318</strain>
    </source>
</reference>
<keyword evidence="11 15" id="KW-0239">DNA-directed DNA polymerase</keyword>
<comment type="cofactor">
    <cofactor evidence="15">
        <name>Mg(2+)</name>
        <dbReference type="ChEBI" id="CHEBI:18420"/>
    </cofactor>
    <text evidence="15">Binds 2 magnesium ions per subunit.</text>
</comment>
<evidence type="ECO:0000256" key="7">
    <source>
        <dbReference type="ARBA" id="ARBA00022705"/>
    </source>
</evidence>
<dbReference type="SUPFAM" id="SSF100879">
    <property type="entry name" value="Lesion bypass DNA polymerase (Y-family), little finger domain"/>
    <property type="match status" value="1"/>
</dbReference>
<dbReference type="Pfam" id="PF11799">
    <property type="entry name" value="IMS_C"/>
    <property type="match status" value="1"/>
</dbReference>
<evidence type="ECO:0000256" key="6">
    <source>
        <dbReference type="ARBA" id="ARBA00022695"/>
    </source>
</evidence>
<evidence type="ECO:0000256" key="1">
    <source>
        <dbReference type="ARBA" id="ARBA00004496"/>
    </source>
</evidence>
<dbReference type="Proteomes" id="UP001576708">
    <property type="component" value="Unassembled WGS sequence"/>
</dbReference>
<evidence type="ECO:0000256" key="9">
    <source>
        <dbReference type="ARBA" id="ARBA00022763"/>
    </source>
</evidence>
<dbReference type="InterPro" id="IPR022880">
    <property type="entry name" value="DNApol_IV"/>
</dbReference>
<dbReference type="InterPro" id="IPR001126">
    <property type="entry name" value="UmuC"/>
</dbReference>
<evidence type="ECO:0000256" key="3">
    <source>
        <dbReference type="ARBA" id="ARBA00022457"/>
    </source>
</evidence>